<dbReference type="OrthoDB" id="9949267at2"/>
<evidence type="ECO:0000313" key="2">
    <source>
        <dbReference type="EMBL" id="ACZ19207.1"/>
    </source>
</evidence>
<organism evidence="2 3">
    <name type="scientific">Thermanaerovibrio acidaminovorans (strain ATCC 49978 / DSM 6589 / Su883)</name>
    <name type="common">Selenomonas acidaminovorans</name>
    <dbReference type="NCBI Taxonomy" id="525903"/>
    <lineage>
        <taxon>Bacteria</taxon>
        <taxon>Thermotogati</taxon>
        <taxon>Synergistota</taxon>
        <taxon>Synergistia</taxon>
        <taxon>Synergistales</taxon>
        <taxon>Synergistaceae</taxon>
        <taxon>Thermanaerovibrio</taxon>
    </lineage>
</organism>
<keyword evidence="1" id="KW-1133">Transmembrane helix</keyword>
<keyword evidence="1" id="KW-0472">Membrane</keyword>
<reference evidence="2 3" key="1">
    <citation type="journal article" date="2009" name="Stand. Genomic Sci.">
        <title>Complete genome sequence of Thermanaerovibrio acidaminovorans type strain (Su883).</title>
        <authorList>
            <person name="Chovatia M."/>
            <person name="Sikorski J."/>
            <person name="Schroder M."/>
            <person name="Lapidus A."/>
            <person name="Nolan M."/>
            <person name="Tice H."/>
            <person name="Glavina Del Rio T."/>
            <person name="Copeland A."/>
            <person name="Cheng J.F."/>
            <person name="Lucas S."/>
            <person name="Chen F."/>
            <person name="Bruce D."/>
            <person name="Goodwin L."/>
            <person name="Pitluck S."/>
            <person name="Ivanova N."/>
            <person name="Mavromatis K."/>
            <person name="Ovchinnikova G."/>
            <person name="Pati A."/>
            <person name="Chen A."/>
            <person name="Palaniappan K."/>
            <person name="Land M."/>
            <person name="Hauser L."/>
            <person name="Chang Y.J."/>
            <person name="Jeffries C.D."/>
            <person name="Chain P."/>
            <person name="Saunders E."/>
            <person name="Detter J.C."/>
            <person name="Brettin T."/>
            <person name="Rohde M."/>
            <person name="Goker M."/>
            <person name="Spring S."/>
            <person name="Bristow J."/>
            <person name="Markowitz V."/>
            <person name="Hugenholtz P."/>
            <person name="Kyrpides N.C."/>
            <person name="Klenk H.P."/>
            <person name="Eisen J.A."/>
        </authorList>
    </citation>
    <scope>NUCLEOTIDE SEQUENCE [LARGE SCALE GENOMIC DNA]</scope>
    <source>
        <strain evidence="3">ATCC 49978 / DSM 6589 / Su883</strain>
    </source>
</reference>
<keyword evidence="1" id="KW-0812">Transmembrane</keyword>
<dbReference type="EMBL" id="CP001818">
    <property type="protein sequence ID" value="ACZ19207.1"/>
    <property type="molecule type" value="Genomic_DNA"/>
</dbReference>
<name>D1BAA4_THEAS</name>
<dbReference type="KEGG" id="tai:Taci_0975"/>
<dbReference type="eggNOG" id="ENOG502ZVS0">
    <property type="taxonomic scope" value="Bacteria"/>
</dbReference>
<accession>D1BAA4</accession>
<evidence type="ECO:0000313" key="3">
    <source>
        <dbReference type="Proteomes" id="UP000002030"/>
    </source>
</evidence>
<feature type="transmembrane region" description="Helical" evidence="1">
    <location>
        <begin position="55"/>
        <end position="74"/>
    </location>
</feature>
<dbReference type="RefSeq" id="WP_012869722.1">
    <property type="nucleotide sequence ID" value="NC_013522.1"/>
</dbReference>
<dbReference type="EnsemblBacteria" id="ACZ19207">
    <property type="protein sequence ID" value="ACZ19207"/>
    <property type="gene ID" value="Taci_0975"/>
</dbReference>
<dbReference type="HOGENOM" id="CLU_2630312_0_0_0"/>
<dbReference type="STRING" id="525903.Taci_0975"/>
<proteinExistence type="predicted"/>
<gene>
    <name evidence="2" type="ordered locus">Taci_0975</name>
</gene>
<dbReference type="Proteomes" id="UP000002030">
    <property type="component" value="Chromosome"/>
</dbReference>
<protein>
    <submittedName>
        <fullName evidence="2">Uncharacterized protein</fullName>
    </submittedName>
</protein>
<evidence type="ECO:0000256" key="1">
    <source>
        <dbReference type="SAM" id="Phobius"/>
    </source>
</evidence>
<dbReference type="AlphaFoldDB" id="D1BAA4"/>
<feature type="transmembrane region" description="Helical" evidence="1">
    <location>
        <begin position="21"/>
        <end position="43"/>
    </location>
</feature>
<sequence length="77" mass="8739">MYRERDRRHRRVADRESARRARVRGLKFTLLGFLSALVVLVAIKVKHPVISIRSPMMVLGALVAGTLIMISIAARRD</sequence>
<keyword evidence="3" id="KW-1185">Reference proteome</keyword>